<dbReference type="Proteomes" id="UP000000374">
    <property type="component" value="Chromosome"/>
</dbReference>
<name>A1WF93_VEREI</name>
<organism evidence="2 3">
    <name type="scientific">Verminephrobacter eiseniae (strain EF01-2)</name>
    <dbReference type="NCBI Taxonomy" id="391735"/>
    <lineage>
        <taxon>Bacteria</taxon>
        <taxon>Pseudomonadati</taxon>
        <taxon>Pseudomonadota</taxon>
        <taxon>Betaproteobacteria</taxon>
        <taxon>Burkholderiales</taxon>
        <taxon>Comamonadaceae</taxon>
        <taxon>Verminephrobacter</taxon>
    </lineage>
</organism>
<dbReference type="eggNOG" id="COG3313">
    <property type="taxonomic scope" value="Bacteria"/>
</dbReference>
<evidence type="ECO:0000313" key="3">
    <source>
        <dbReference type="Proteomes" id="UP000000374"/>
    </source>
</evidence>
<dbReference type="EMBL" id="CP000542">
    <property type="protein sequence ID" value="ABM56300.1"/>
    <property type="molecule type" value="Genomic_DNA"/>
</dbReference>
<dbReference type="HOGENOM" id="CLU_1354125_0_0_4"/>
<sequence>MSAARPPEGAHTVAEGAGIPSIAARPPEGAHTAAEGAGIPSIAVRPPEGARTVAEGAGTPVNAIDLLAERANKTCADGHFDGAHGAAVPSPCIAVCRMSPERGHCEGCFRTLDEIRLWSSADGPLRRRIWQQLLGRAGIALPALVSRHGSDVVGCAQPSERSARRIVRPIPSVLASDATPRCASMASADRQMIGDATLETPP</sequence>
<proteinExistence type="predicted"/>
<dbReference type="PANTHER" id="PTHR35175">
    <property type="entry name" value="DUF1289 DOMAIN-CONTAINING PROTEIN"/>
    <property type="match status" value="1"/>
</dbReference>
<feature type="region of interest" description="Disordered" evidence="1">
    <location>
        <begin position="1"/>
        <end position="44"/>
    </location>
</feature>
<dbReference type="InterPro" id="IPR010710">
    <property type="entry name" value="DUF1289"/>
</dbReference>
<protein>
    <recommendedName>
        <fullName evidence="4">DUF1289 domain-containing protein</fullName>
    </recommendedName>
</protein>
<dbReference type="PANTHER" id="PTHR35175:SF2">
    <property type="entry name" value="DUF1289 DOMAIN-CONTAINING PROTEIN"/>
    <property type="match status" value="1"/>
</dbReference>
<gene>
    <name evidence="2" type="ordered locus">Veis_0516</name>
</gene>
<reference evidence="3" key="1">
    <citation type="submission" date="2006-12" db="EMBL/GenBank/DDBJ databases">
        <title>Complete sequence of chromosome 1 of Verminephrobacter eiseniae EF01-2.</title>
        <authorList>
            <person name="Copeland A."/>
            <person name="Lucas S."/>
            <person name="Lapidus A."/>
            <person name="Barry K."/>
            <person name="Detter J.C."/>
            <person name="Glavina del Rio T."/>
            <person name="Dalin E."/>
            <person name="Tice H."/>
            <person name="Pitluck S."/>
            <person name="Chertkov O."/>
            <person name="Brettin T."/>
            <person name="Bruce D."/>
            <person name="Han C."/>
            <person name="Tapia R."/>
            <person name="Gilna P."/>
            <person name="Schmutz J."/>
            <person name="Larimer F."/>
            <person name="Land M."/>
            <person name="Hauser L."/>
            <person name="Kyrpides N."/>
            <person name="Kim E."/>
            <person name="Stahl D."/>
            <person name="Richardson P."/>
        </authorList>
    </citation>
    <scope>NUCLEOTIDE SEQUENCE [LARGE SCALE GENOMIC DNA]</scope>
    <source>
        <strain evidence="3">EF01-2</strain>
    </source>
</reference>
<dbReference type="STRING" id="391735.Veis_0516"/>
<dbReference type="AlphaFoldDB" id="A1WF93"/>
<evidence type="ECO:0008006" key="4">
    <source>
        <dbReference type="Google" id="ProtNLM"/>
    </source>
</evidence>
<accession>A1WF93</accession>
<dbReference type="GeneID" id="97128638"/>
<evidence type="ECO:0000256" key="1">
    <source>
        <dbReference type="SAM" id="MobiDB-lite"/>
    </source>
</evidence>
<evidence type="ECO:0000313" key="2">
    <source>
        <dbReference type="EMBL" id="ABM56300.1"/>
    </source>
</evidence>
<dbReference type="KEGG" id="vei:Veis_0516"/>
<dbReference type="Pfam" id="PF06945">
    <property type="entry name" value="DUF1289"/>
    <property type="match status" value="1"/>
</dbReference>
<dbReference type="RefSeq" id="WP_011808315.1">
    <property type="nucleotide sequence ID" value="NC_008786.1"/>
</dbReference>
<keyword evidence="3" id="KW-1185">Reference proteome</keyword>